<proteinExistence type="predicted"/>
<accession>A0A5N6LVQ5</accession>
<name>A0A5N6LVQ5_9ASTR</name>
<evidence type="ECO:0000313" key="1">
    <source>
        <dbReference type="EMBL" id="KAD2805694.1"/>
    </source>
</evidence>
<dbReference type="EMBL" id="SZYD01000018">
    <property type="protein sequence ID" value="KAD2805694.1"/>
    <property type="molecule type" value="Genomic_DNA"/>
</dbReference>
<gene>
    <name evidence="1" type="ORF">E3N88_39071</name>
</gene>
<dbReference type="AlphaFoldDB" id="A0A5N6LVQ5"/>
<evidence type="ECO:0000313" key="2">
    <source>
        <dbReference type="Proteomes" id="UP000326396"/>
    </source>
</evidence>
<comment type="caution">
    <text evidence="1">The sequence shown here is derived from an EMBL/GenBank/DDBJ whole genome shotgun (WGS) entry which is preliminary data.</text>
</comment>
<dbReference type="Proteomes" id="UP000326396">
    <property type="component" value="Linkage Group LG8"/>
</dbReference>
<reference evidence="1 2" key="1">
    <citation type="submission" date="2019-05" db="EMBL/GenBank/DDBJ databases">
        <title>Mikania micrantha, genome provides insights into the molecular mechanism of rapid growth.</title>
        <authorList>
            <person name="Liu B."/>
        </authorList>
    </citation>
    <scope>NUCLEOTIDE SEQUENCE [LARGE SCALE GENOMIC DNA]</scope>
    <source>
        <strain evidence="1">NLD-2019</strain>
        <tissue evidence="1">Leaf</tissue>
    </source>
</reference>
<organism evidence="1 2">
    <name type="scientific">Mikania micrantha</name>
    <name type="common">bitter vine</name>
    <dbReference type="NCBI Taxonomy" id="192012"/>
    <lineage>
        <taxon>Eukaryota</taxon>
        <taxon>Viridiplantae</taxon>
        <taxon>Streptophyta</taxon>
        <taxon>Embryophyta</taxon>
        <taxon>Tracheophyta</taxon>
        <taxon>Spermatophyta</taxon>
        <taxon>Magnoliopsida</taxon>
        <taxon>eudicotyledons</taxon>
        <taxon>Gunneridae</taxon>
        <taxon>Pentapetalae</taxon>
        <taxon>asterids</taxon>
        <taxon>campanulids</taxon>
        <taxon>Asterales</taxon>
        <taxon>Asteraceae</taxon>
        <taxon>Asteroideae</taxon>
        <taxon>Heliantheae alliance</taxon>
        <taxon>Eupatorieae</taxon>
        <taxon>Mikania</taxon>
    </lineage>
</organism>
<protein>
    <submittedName>
        <fullName evidence="1">Uncharacterized protein</fullName>
    </submittedName>
</protein>
<sequence length="73" mass="8208">MNTLKSDFFQGSRTGVFSSAKVQHPKEKNGTTVDAGGTIFNKERNLESKIRNRGIGDLHTWIKCGVWKARNWG</sequence>
<keyword evidence="2" id="KW-1185">Reference proteome</keyword>